<feature type="domain" description="Fe2OG dioxygenase" evidence="1">
    <location>
        <begin position="98"/>
        <end position="195"/>
    </location>
</feature>
<dbReference type="InterPro" id="IPR032854">
    <property type="entry name" value="ALKBH3"/>
</dbReference>
<keyword evidence="2" id="KW-0560">Oxidoreductase</keyword>
<dbReference type="GO" id="GO:0051213">
    <property type="term" value="F:dioxygenase activity"/>
    <property type="evidence" value="ECO:0007669"/>
    <property type="project" value="UniProtKB-KW"/>
</dbReference>
<dbReference type="InterPro" id="IPR027450">
    <property type="entry name" value="AlkB-like"/>
</dbReference>
<dbReference type="InterPro" id="IPR037151">
    <property type="entry name" value="AlkB-like_sf"/>
</dbReference>
<dbReference type="Gene3D" id="2.60.120.590">
    <property type="entry name" value="Alpha-ketoglutarate-dependent dioxygenase AlkB-like"/>
    <property type="match status" value="1"/>
</dbReference>
<reference evidence="2 3" key="1">
    <citation type="journal article" date="2011" name="Curr. Microbiol.">
        <title>Luteibacter jiangsuensis sp. nov.: a methamidophos-degrading bacterium isolated from a methamidophos-manufacturing factory.</title>
        <authorList>
            <person name="Wang L."/>
            <person name="Wang G.L."/>
            <person name="Li S.P."/>
            <person name="Jiang J.D."/>
        </authorList>
    </citation>
    <scope>NUCLEOTIDE SEQUENCE [LARGE SCALE GENOMIC DNA]</scope>
    <source>
        <strain evidence="2 3">CGMCC 1.10133</strain>
    </source>
</reference>
<accession>A0ABX0Q2H8</accession>
<dbReference type="InterPro" id="IPR005123">
    <property type="entry name" value="Oxoglu/Fe-dep_dioxygenase_dom"/>
</dbReference>
<protein>
    <submittedName>
        <fullName evidence="2">Alpha-ketoglutarate-dependent dioxygenase AlkB</fullName>
    </submittedName>
</protein>
<comment type="caution">
    <text evidence="2">The sequence shown here is derived from an EMBL/GenBank/DDBJ whole genome shotgun (WGS) entry which is preliminary data.</text>
</comment>
<organism evidence="2 3">
    <name type="scientific">Luteibacter jiangsuensis</name>
    <dbReference type="NCBI Taxonomy" id="637577"/>
    <lineage>
        <taxon>Bacteria</taxon>
        <taxon>Pseudomonadati</taxon>
        <taxon>Pseudomonadota</taxon>
        <taxon>Gammaproteobacteria</taxon>
        <taxon>Lysobacterales</taxon>
        <taxon>Rhodanobacteraceae</taxon>
        <taxon>Luteibacter</taxon>
    </lineage>
</organism>
<dbReference type="EMBL" id="JAAQQR010000002">
    <property type="protein sequence ID" value="NID04160.1"/>
    <property type="molecule type" value="Genomic_DNA"/>
</dbReference>
<name>A0ABX0Q2H8_9GAMM</name>
<gene>
    <name evidence="2" type="ORF">HBF26_04640</name>
</gene>
<dbReference type="PROSITE" id="PS51471">
    <property type="entry name" value="FE2OG_OXY"/>
    <property type="match status" value="1"/>
</dbReference>
<proteinExistence type="predicted"/>
<sequence length="196" mass="21823">MNLDARRIDLPGADVTFAPHWLAPVEADRLLLALQESLPWEVHRIRMFGRVVDSPRLSAWIGDADATYRYSGTRFAPHTWPPVLQALRERASDACGVAFNSVLANLYRDGSDRMGWHSDDEPELGPAPVIASVSLGAERTFRFRAKSGGEPVAIELTHGSLLRMAGATQRLYKHELPARKRVVGPRINLTFRSIKS</sequence>
<evidence type="ECO:0000313" key="2">
    <source>
        <dbReference type="EMBL" id="NID04160.1"/>
    </source>
</evidence>
<evidence type="ECO:0000259" key="1">
    <source>
        <dbReference type="PROSITE" id="PS51471"/>
    </source>
</evidence>
<evidence type="ECO:0000313" key="3">
    <source>
        <dbReference type="Proteomes" id="UP001429601"/>
    </source>
</evidence>
<dbReference type="SUPFAM" id="SSF51197">
    <property type="entry name" value="Clavaminate synthase-like"/>
    <property type="match status" value="1"/>
</dbReference>
<dbReference type="Pfam" id="PF13532">
    <property type="entry name" value="2OG-FeII_Oxy_2"/>
    <property type="match status" value="1"/>
</dbReference>
<dbReference type="Proteomes" id="UP001429601">
    <property type="component" value="Unassembled WGS sequence"/>
</dbReference>
<keyword evidence="2" id="KW-0223">Dioxygenase</keyword>
<dbReference type="PANTHER" id="PTHR31212">
    <property type="entry name" value="ALPHA-KETOGLUTARATE-DEPENDENT DIOXYGENASE ALKB HOMOLOG 3"/>
    <property type="match status" value="1"/>
</dbReference>
<dbReference type="PANTHER" id="PTHR31212:SF4">
    <property type="entry name" value="ALPHA-KETOGLUTARATE-DEPENDENT DIOXYGENASE ALKB HOMOLOG 3"/>
    <property type="match status" value="1"/>
</dbReference>
<keyword evidence="3" id="KW-1185">Reference proteome</keyword>